<dbReference type="RefSeq" id="XP_060414729.1">
    <property type="nucleotide sequence ID" value="XM_060551283.1"/>
</dbReference>
<gene>
    <name evidence="2" type="ORF">LY79DRAFT_178666</name>
</gene>
<keyword evidence="3" id="KW-1185">Reference proteome</keyword>
<organism evidence="2 3">
    <name type="scientific">Colletotrichum navitas</name>
    <dbReference type="NCBI Taxonomy" id="681940"/>
    <lineage>
        <taxon>Eukaryota</taxon>
        <taxon>Fungi</taxon>
        <taxon>Dikarya</taxon>
        <taxon>Ascomycota</taxon>
        <taxon>Pezizomycotina</taxon>
        <taxon>Sordariomycetes</taxon>
        <taxon>Hypocreomycetidae</taxon>
        <taxon>Glomerellales</taxon>
        <taxon>Glomerellaceae</taxon>
        <taxon>Colletotrichum</taxon>
        <taxon>Colletotrichum graminicola species complex</taxon>
    </lineage>
</organism>
<proteinExistence type="predicted"/>
<dbReference type="Proteomes" id="UP001230504">
    <property type="component" value="Unassembled WGS sequence"/>
</dbReference>
<dbReference type="EMBL" id="JAHLJV010000025">
    <property type="protein sequence ID" value="KAK1593437.1"/>
    <property type="molecule type" value="Genomic_DNA"/>
</dbReference>
<name>A0AAD8Q0B8_9PEZI</name>
<evidence type="ECO:0000256" key="1">
    <source>
        <dbReference type="SAM" id="MobiDB-lite"/>
    </source>
</evidence>
<comment type="caution">
    <text evidence="2">The sequence shown here is derived from an EMBL/GenBank/DDBJ whole genome shotgun (WGS) entry which is preliminary data.</text>
</comment>
<sequence>MRPTTTTMMTMYAKGCENVEGAATAAVHCQKEHRREGTMCPRSFLPSFRLLIACVNTYLPHCLLPTTNVDMHEHVMCRHRDDPPSQKRRQPEAGFPMLTIPSTTRRSSSSLFHHYHQHYRRAFCSAPLAVVAYSRVSPFFAVPLHNSTLHPVLMDSCPGLGASINLSCGYSSIQGATAGSRHLHVRRPPPCTLPEPPWLSASQCTALLQDRRIQVQIFLYYWWSLDIVGCRHTNKHSPTRTQLRFTRANCVAGRERRIRNTDPETLADVDGRKHAQFPALRKTT</sequence>
<dbReference type="AlphaFoldDB" id="A0AAD8Q0B8"/>
<protein>
    <submittedName>
        <fullName evidence="2">Uncharacterized protein</fullName>
    </submittedName>
</protein>
<feature type="compositionally biased region" description="Basic and acidic residues" evidence="1">
    <location>
        <begin position="79"/>
        <end position="91"/>
    </location>
</feature>
<dbReference type="GeneID" id="85435523"/>
<evidence type="ECO:0000313" key="3">
    <source>
        <dbReference type="Proteomes" id="UP001230504"/>
    </source>
</evidence>
<accession>A0AAD8Q0B8</accession>
<feature type="region of interest" description="Disordered" evidence="1">
    <location>
        <begin position="79"/>
        <end position="102"/>
    </location>
</feature>
<reference evidence="2" key="1">
    <citation type="submission" date="2021-06" db="EMBL/GenBank/DDBJ databases">
        <title>Comparative genomics, transcriptomics and evolutionary studies reveal genomic signatures of adaptation to plant cell wall in hemibiotrophic fungi.</title>
        <authorList>
            <consortium name="DOE Joint Genome Institute"/>
            <person name="Baroncelli R."/>
            <person name="Diaz J.F."/>
            <person name="Benocci T."/>
            <person name="Peng M."/>
            <person name="Battaglia E."/>
            <person name="Haridas S."/>
            <person name="Andreopoulos W."/>
            <person name="Labutti K."/>
            <person name="Pangilinan J."/>
            <person name="Floch G.L."/>
            <person name="Makela M.R."/>
            <person name="Henrissat B."/>
            <person name="Grigoriev I.V."/>
            <person name="Crouch J.A."/>
            <person name="De Vries R.P."/>
            <person name="Sukno S.A."/>
            <person name="Thon M.R."/>
        </authorList>
    </citation>
    <scope>NUCLEOTIDE SEQUENCE</scope>
    <source>
        <strain evidence="2">CBS 125086</strain>
    </source>
</reference>
<evidence type="ECO:0000313" key="2">
    <source>
        <dbReference type="EMBL" id="KAK1593437.1"/>
    </source>
</evidence>